<dbReference type="AlphaFoldDB" id="A0AAW0Q8A0"/>
<feature type="compositionally biased region" description="Polar residues" evidence="1">
    <location>
        <begin position="203"/>
        <end position="212"/>
    </location>
</feature>
<name>A0AAW0Q8A0_9GOBI</name>
<evidence type="ECO:0000313" key="2">
    <source>
        <dbReference type="EMBL" id="KAK7945809.1"/>
    </source>
</evidence>
<sequence length="250" mass="27919">MGRAAVLPVSVSVQQTDGRHQRWETGELRIIYSIRASLRQTRTMRLGHGRTSKEREKTLSLLCLVFCIIARTMYVDEILRPETSHRLTVPHPSPSPGRRRRRFFTTRAQTLGSSGTGHARLTICLLCVRLRAEETDQEMGCTSAKQVSAVPNGEEENSKAQSNGDLLSDEYKMKAVEKVKYISGGEEGGDSQDSPEKSALLGASQQLDQTEPNGDGKILSIHSSESQQEFFRMLDEKIAKGRDYCSEEMI</sequence>
<dbReference type="Pfam" id="PF15389">
    <property type="entry name" value="DUF4612"/>
    <property type="match status" value="1"/>
</dbReference>
<organism evidence="2 3">
    <name type="scientific">Mugilogobius chulae</name>
    <name type="common">yellowstripe goby</name>
    <dbReference type="NCBI Taxonomy" id="88201"/>
    <lineage>
        <taxon>Eukaryota</taxon>
        <taxon>Metazoa</taxon>
        <taxon>Chordata</taxon>
        <taxon>Craniata</taxon>
        <taxon>Vertebrata</taxon>
        <taxon>Euteleostomi</taxon>
        <taxon>Actinopterygii</taxon>
        <taxon>Neopterygii</taxon>
        <taxon>Teleostei</taxon>
        <taxon>Neoteleostei</taxon>
        <taxon>Acanthomorphata</taxon>
        <taxon>Gobiaria</taxon>
        <taxon>Gobiiformes</taxon>
        <taxon>Gobioidei</taxon>
        <taxon>Gobiidae</taxon>
        <taxon>Gobionellinae</taxon>
        <taxon>Mugilogobius</taxon>
    </lineage>
</organism>
<evidence type="ECO:0000313" key="3">
    <source>
        <dbReference type="Proteomes" id="UP001460270"/>
    </source>
</evidence>
<feature type="region of interest" description="Disordered" evidence="1">
    <location>
        <begin position="184"/>
        <end position="219"/>
    </location>
</feature>
<feature type="region of interest" description="Disordered" evidence="1">
    <location>
        <begin position="138"/>
        <end position="168"/>
    </location>
</feature>
<evidence type="ECO:0000256" key="1">
    <source>
        <dbReference type="SAM" id="MobiDB-lite"/>
    </source>
</evidence>
<keyword evidence="3" id="KW-1185">Reference proteome</keyword>
<comment type="caution">
    <text evidence="2">The sequence shown here is derived from an EMBL/GenBank/DDBJ whole genome shotgun (WGS) entry which is preliminary data.</text>
</comment>
<reference evidence="3" key="1">
    <citation type="submission" date="2024-04" db="EMBL/GenBank/DDBJ databases">
        <title>Salinicola lusitanus LLJ914,a marine bacterium isolated from the Okinawa Trough.</title>
        <authorList>
            <person name="Li J."/>
        </authorList>
    </citation>
    <scope>NUCLEOTIDE SEQUENCE [LARGE SCALE GENOMIC DNA]</scope>
</reference>
<dbReference type="PANTHER" id="PTHR14974">
    <property type="entry name" value="SIMILAR TO RIKEN CDNA 1700025G04 GENE"/>
    <property type="match status" value="1"/>
</dbReference>
<accession>A0AAW0Q8A0</accession>
<protein>
    <submittedName>
        <fullName evidence="2">Uncharacterized protein</fullName>
    </submittedName>
</protein>
<dbReference type="Proteomes" id="UP001460270">
    <property type="component" value="Unassembled WGS sequence"/>
</dbReference>
<dbReference type="PANTHER" id="PTHR14974:SF3">
    <property type="entry name" value="SIMILAR TO RIKEN CDNA 1700025G04 GENE"/>
    <property type="match status" value="1"/>
</dbReference>
<proteinExistence type="predicted"/>
<dbReference type="InterPro" id="IPR027967">
    <property type="entry name" value="DUF4612"/>
</dbReference>
<gene>
    <name evidence="2" type="ORF">WMY93_001537</name>
</gene>
<dbReference type="EMBL" id="JBBPFD010000001">
    <property type="protein sequence ID" value="KAK7945809.1"/>
    <property type="molecule type" value="Genomic_DNA"/>
</dbReference>